<evidence type="ECO:0000313" key="1">
    <source>
        <dbReference type="EMBL" id="TCI12312.1"/>
    </source>
</evidence>
<protein>
    <submittedName>
        <fullName evidence="1">Uncharacterized protein</fullName>
    </submittedName>
</protein>
<keyword evidence="2" id="KW-1185">Reference proteome</keyword>
<dbReference type="AlphaFoldDB" id="A0A4R0YSV5"/>
<proteinExistence type="predicted"/>
<gene>
    <name evidence="1" type="ORF">EZM97_02860</name>
</gene>
<sequence length="96" mass="10140">MRFAALAVATTALLAACSERPLRGSIGPSPDGKTYLAVVDDNGGSCGPMKVDGQVWGHRIGEVAPIEPGRHTIECGGSITFEIPHGVVFRFDYWGP</sequence>
<dbReference type="PROSITE" id="PS51257">
    <property type="entry name" value="PROKAR_LIPOPROTEIN"/>
    <property type="match status" value="1"/>
</dbReference>
<reference evidence="1 2" key="1">
    <citation type="submission" date="2019-02" db="EMBL/GenBank/DDBJ databases">
        <title>Dyella amyloliquefaciens sp. nov., isolated from forest soil.</title>
        <authorList>
            <person name="Gao Z.-H."/>
            <person name="Qiu L.-H."/>
        </authorList>
    </citation>
    <scope>NUCLEOTIDE SEQUENCE [LARGE SCALE GENOMIC DNA]</scope>
    <source>
        <strain evidence="1 2">KACC 12747</strain>
    </source>
</reference>
<organism evidence="1 2">
    <name type="scientific">Dyella soli</name>
    <dbReference type="NCBI Taxonomy" id="522319"/>
    <lineage>
        <taxon>Bacteria</taxon>
        <taxon>Pseudomonadati</taxon>
        <taxon>Pseudomonadota</taxon>
        <taxon>Gammaproteobacteria</taxon>
        <taxon>Lysobacterales</taxon>
        <taxon>Rhodanobacteraceae</taxon>
        <taxon>Dyella</taxon>
    </lineage>
</organism>
<name>A0A4R0YSV5_9GAMM</name>
<comment type="caution">
    <text evidence="1">The sequence shown here is derived from an EMBL/GenBank/DDBJ whole genome shotgun (WGS) entry which is preliminary data.</text>
</comment>
<evidence type="ECO:0000313" key="2">
    <source>
        <dbReference type="Proteomes" id="UP000291822"/>
    </source>
</evidence>
<dbReference type="Proteomes" id="UP000291822">
    <property type="component" value="Unassembled WGS sequence"/>
</dbReference>
<dbReference type="EMBL" id="SJTG01000001">
    <property type="protein sequence ID" value="TCI12312.1"/>
    <property type="molecule type" value="Genomic_DNA"/>
</dbReference>
<accession>A0A4R0YSV5</accession>